<dbReference type="PANTHER" id="PTHR13604:SF0">
    <property type="entry name" value="ABASIC SITE PROCESSING PROTEIN HMCES"/>
    <property type="match status" value="1"/>
</dbReference>
<keyword evidence="4 8" id="KW-0378">Hydrolase</keyword>
<dbReference type="Pfam" id="PF02586">
    <property type="entry name" value="SRAP"/>
    <property type="match status" value="1"/>
</dbReference>
<dbReference type="SUPFAM" id="SSF143081">
    <property type="entry name" value="BB1717-like"/>
    <property type="match status" value="1"/>
</dbReference>
<accession>A0ABP6MZ55</accession>
<reference evidence="10" key="1">
    <citation type="journal article" date="2019" name="Int. J. Syst. Evol. Microbiol.">
        <title>The Global Catalogue of Microorganisms (GCM) 10K type strain sequencing project: providing services to taxonomists for standard genome sequencing and annotation.</title>
        <authorList>
            <consortium name="The Broad Institute Genomics Platform"/>
            <consortium name="The Broad Institute Genome Sequencing Center for Infectious Disease"/>
            <person name="Wu L."/>
            <person name="Ma J."/>
        </authorList>
    </citation>
    <scope>NUCLEOTIDE SEQUENCE [LARGE SCALE GENOMIC DNA]</scope>
    <source>
        <strain evidence="10">JCM 9092</strain>
    </source>
</reference>
<evidence type="ECO:0000256" key="2">
    <source>
        <dbReference type="ARBA" id="ARBA00022670"/>
    </source>
</evidence>
<protein>
    <recommendedName>
        <fullName evidence="8">Abasic site processing protein</fullName>
        <ecNumber evidence="8">3.4.-.-</ecNumber>
    </recommendedName>
</protein>
<evidence type="ECO:0000313" key="9">
    <source>
        <dbReference type="EMBL" id="GAA3126231.1"/>
    </source>
</evidence>
<evidence type="ECO:0000256" key="7">
    <source>
        <dbReference type="ARBA" id="ARBA00023239"/>
    </source>
</evidence>
<dbReference type="EC" id="3.4.-.-" evidence="8"/>
<evidence type="ECO:0000256" key="4">
    <source>
        <dbReference type="ARBA" id="ARBA00022801"/>
    </source>
</evidence>
<evidence type="ECO:0000256" key="1">
    <source>
        <dbReference type="ARBA" id="ARBA00008136"/>
    </source>
</evidence>
<comment type="similarity">
    <text evidence="1 8">Belongs to the SOS response-associated peptidase family.</text>
</comment>
<keyword evidence="7" id="KW-0456">Lyase</keyword>
<dbReference type="PANTHER" id="PTHR13604">
    <property type="entry name" value="DC12-RELATED"/>
    <property type="match status" value="1"/>
</dbReference>
<dbReference type="EMBL" id="BAAAUG010000109">
    <property type="protein sequence ID" value="GAA3126231.1"/>
    <property type="molecule type" value="Genomic_DNA"/>
</dbReference>
<dbReference type="InterPro" id="IPR036590">
    <property type="entry name" value="SRAP-like"/>
</dbReference>
<keyword evidence="3" id="KW-0227">DNA damage</keyword>
<evidence type="ECO:0000313" key="10">
    <source>
        <dbReference type="Proteomes" id="UP001501637"/>
    </source>
</evidence>
<keyword evidence="5" id="KW-0190">Covalent protein-DNA linkage</keyword>
<evidence type="ECO:0000256" key="3">
    <source>
        <dbReference type="ARBA" id="ARBA00022763"/>
    </source>
</evidence>
<keyword evidence="2 8" id="KW-0645">Protease</keyword>
<gene>
    <name evidence="9" type="ORF">GCM10010449_54540</name>
</gene>
<evidence type="ECO:0000256" key="8">
    <source>
        <dbReference type="RuleBase" id="RU364100"/>
    </source>
</evidence>
<name>A0ABP6MZ55_9ACTN</name>
<evidence type="ECO:0000256" key="5">
    <source>
        <dbReference type="ARBA" id="ARBA00023124"/>
    </source>
</evidence>
<evidence type="ECO:0000256" key="6">
    <source>
        <dbReference type="ARBA" id="ARBA00023125"/>
    </source>
</evidence>
<dbReference type="InterPro" id="IPR003738">
    <property type="entry name" value="SRAP"/>
</dbReference>
<dbReference type="Proteomes" id="UP001501637">
    <property type="component" value="Unassembled WGS sequence"/>
</dbReference>
<proteinExistence type="inferred from homology"/>
<comment type="caution">
    <text evidence="9">The sequence shown here is derived from an EMBL/GenBank/DDBJ whole genome shotgun (WGS) entry which is preliminary data.</text>
</comment>
<organism evidence="9 10">
    <name type="scientific">Streptomyces rectiviolaceus</name>
    <dbReference type="NCBI Taxonomy" id="332591"/>
    <lineage>
        <taxon>Bacteria</taxon>
        <taxon>Bacillati</taxon>
        <taxon>Actinomycetota</taxon>
        <taxon>Actinomycetes</taxon>
        <taxon>Kitasatosporales</taxon>
        <taxon>Streptomycetaceae</taxon>
        <taxon>Streptomyces</taxon>
    </lineage>
</organism>
<keyword evidence="10" id="KW-1185">Reference proteome</keyword>
<sequence length="295" mass="33131">MLCIAWAIFRTGSSGRTGSGSLARMCGRYASSRRPEDLAGIFEIEKWEPEEALAPDFNVAPTKEVYAVLDRPVKDAEDPAPVRQLRTLKWGLVPSWSKTPEGGARMINARAETVHEKPSYRRAFTSRRCVIPADGYYEWVTGSGERELEVEGKKKRPRKQPYFVTPADGSVFAMAGLYEFWRDKTLPDEHPLAWWVTCTVITTEAENSPLAVAPDEGPRSLADIHPRMPLMLTPDRWDAWLDPSRTDVEDLRPLLEPPPHGLMRAYPVSTAVSNVRNNGPELLKELEGPEEGTLF</sequence>
<keyword evidence="6" id="KW-0238">DNA-binding</keyword>
<dbReference type="Gene3D" id="3.90.1680.10">
    <property type="entry name" value="SOS response associated peptidase-like"/>
    <property type="match status" value="1"/>
</dbReference>